<organism evidence="1 2">
    <name type="scientific">Candidatus Parvarchaeum acidiphilum ARMAN-4</name>
    <dbReference type="NCBI Taxonomy" id="662760"/>
    <lineage>
        <taxon>Archaea</taxon>
        <taxon>Candidatus Parvarchaeota</taxon>
        <taxon>Candidatus Parvarchaeum</taxon>
    </lineage>
</organism>
<gene>
    <name evidence="1" type="ORF">BJBARM4_0011</name>
</gene>
<sequence>MVNIRLKQAAALFIAIAFVSSIFFFFPHVSSSAPVSYYIVVPTNLLSPNSTYLGNSITIQQGVPDSIIAFSSDIPVSTLLADNISNMLELTENMLQSENISYNVSNGDLTCIFSKQFIGPMCANASEGTSWFLIQQGSNTPLIPYNIKVNSIDSNSTFILAFFTSSNSSNSSSIPKINLN</sequence>
<evidence type="ECO:0000313" key="1">
    <source>
        <dbReference type="EMBL" id="EEZ93334.1"/>
    </source>
</evidence>
<evidence type="ECO:0000313" key="2">
    <source>
        <dbReference type="Proteomes" id="UP000009375"/>
    </source>
</evidence>
<reference evidence="1 2" key="1">
    <citation type="journal article" date="2010" name="Proc. Natl. Acad. Sci. U.S.A.">
        <title>Enigmatic, ultrasmall, uncultivated Archaea.</title>
        <authorList>
            <person name="Baker B.J."/>
            <person name="Comolli L.R."/>
            <person name="Dick G.J."/>
            <person name="Hauser L.J."/>
            <person name="Hyatt D."/>
            <person name="Dill B.D."/>
            <person name="Land M.L."/>
            <person name="Verberkmoes N.C."/>
            <person name="Hettich R.L."/>
            <person name="Banfield J.F."/>
        </authorList>
    </citation>
    <scope>NUCLEOTIDE SEQUENCE [LARGE SCALE GENOMIC DNA]</scope>
</reference>
<dbReference type="AlphaFoldDB" id="D2EE79"/>
<proteinExistence type="predicted"/>
<name>D2EE79_PARA4</name>
<protein>
    <submittedName>
        <fullName evidence="1">Uncharacterized protein</fullName>
    </submittedName>
</protein>
<dbReference type="EMBL" id="GG730038">
    <property type="protein sequence ID" value="EEZ93334.1"/>
    <property type="molecule type" value="Genomic_DNA"/>
</dbReference>
<dbReference type="Proteomes" id="UP000009375">
    <property type="component" value="Unassembled WGS sequence"/>
</dbReference>
<accession>D2EE79</accession>